<dbReference type="Proteomes" id="UP000283128">
    <property type="component" value="Unassembled WGS sequence"/>
</dbReference>
<gene>
    <name evidence="1" type="ORF">EOT10_20940</name>
</gene>
<dbReference type="CDD" id="cd07812">
    <property type="entry name" value="SRPBCC"/>
    <property type="match status" value="1"/>
</dbReference>
<dbReference type="Gene3D" id="3.30.530.20">
    <property type="match status" value="1"/>
</dbReference>
<dbReference type="SUPFAM" id="SSF55961">
    <property type="entry name" value="Bet v1-like"/>
    <property type="match status" value="1"/>
</dbReference>
<protein>
    <submittedName>
        <fullName evidence="1">SRPBCC family protein</fullName>
    </submittedName>
</protein>
<sequence length="180" mass="20084">MFRAAGRWVLRRSAGSEGVVAAPRNSGKWLTGALSASFRAPPDDVFALVTDLDRLPEWNRAVTKVLDRPAALAPGAEWVVKVRPAGLPSWRSRSWLEELDPQRRVFRHRSKADDKNPSHAEWLWQVDEEPEGSRLTVSWELHPMTAGRKFLAAPLRGRMLVTTEVPDSLAALARMLASGE</sequence>
<proteinExistence type="predicted"/>
<dbReference type="EMBL" id="RZYA01000009">
    <property type="protein sequence ID" value="RVU22937.1"/>
    <property type="molecule type" value="Genomic_DNA"/>
</dbReference>
<dbReference type="Pfam" id="PF10604">
    <property type="entry name" value="Polyketide_cyc2"/>
    <property type="match status" value="1"/>
</dbReference>
<dbReference type="InterPro" id="IPR023393">
    <property type="entry name" value="START-like_dom_sf"/>
</dbReference>
<dbReference type="InterPro" id="IPR019587">
    <property type="entry name" value="Polyketide_cyclase/dehydratase"/>
</dbReference>
<keyword evidence="2" id="KW-1185">Reference proteome</keyword>
<dbReference type="AlphaFoldDB" id="A0A3S2YZ43"/>
<comment type="caution">
    <text evidence="1">The sequence shown here is derived from an EMBL/GenBank/DDBJ whole genome shotgun (WGS) entry which is preliminary data.</text>
</comment>
<name>A0A3S2YZ43_9ACTN</name>
<evidence type="ECO:0000313" key="1">
    <source>
        <dbReference type="EMBL" id="RVU22937.1"/>
    </source>
</evidence>
<reference evidence="1 2" key="1">
    <citation type="submission" date="2019-01" db="EMBL/GenBank/DDBJ databases">
        <title>Genome sequences of Streptomyces and Rhizobium isolates collected from root and soil.</title>
        <authorList>
            <person name="Chhettri S."/>
            <person name="Sevigny J.L."/>
            <person name="Sen A."/>
            <person name="Ennis N."/>
            <person name="Tisa L."/>
        </authorList>
    </citation>
    <scope>NUCLEOTIDE SEQUENCE [LARGE SCALE GENOMIC DNA]</scope>
    <source>
        <strain evidence="1 2">San01</strain>
    </source>
</reference>
<dbReference type="OrthoDB" id="1524368at2"/>
<accession>A0A3S2YZ43</accession>
<evidence type="ECO:0000313" key="2">
    <source>
        <dbReference type="Proteomes" id="UP000283128"/>
    </source>
</evidence>
<organism evidence="1 2">
    <name type="scientific">Streptomyces antnestii</name>
    <dbReference type="NCBI Taxonomy" id="2494256"/>
    <lineage>
        <taxon>Bacteria</taxon>
        <taxon>Bacillati</taxon>
        <taxon>Actinomycetota</taxon>
        <taxon>Actinomycetes</taxon>
        <taxon>Kitasatosporales</taxon>
        <taxon>Streptomycetaceae</taxon>
        <taxon>Streptomyces</taxon>
    </lineage>
</organism>